<feature type="coiled-coil region" evidence="1">
    <location>
        <begin position="71"/>
        <end position="98"/>
    </location>
</feature>
<evidence type="ECO:0000313" key="3">
    <source>
        <dbReference type="Proteomes" id="UP000240948"/>
    </source>
</evidence>
<dbReference type="RefSeq" id="YP_009837545.1">
    <property type="nucleotide sequence ID" value="NC_048701.1"/>
</dbReference>
<dbReference type="GeneID" id="55607736"/>
<evidence type="ECO:0000313" key="2">
    <source>
        <dbReference type="EMBL" id="AVO22575.1"/>
    </source>
</evidence>
<keyword evidence="3" id="KW-1185">Reference proteome</keyword>
<dbReference type="Pfam" id="PF12363">
    <property type="entry name" value="Phage_TAC_12"/>
    <property type="match status" value="1"/>
</dbReference>
<evidence type="ECO:0000256" key="1">
    <source>
        <dbReference type="SAM" id="Coils"/>
    </source>
</evidence>
<organism evidence="2 3">
    <name type="scientific">Anoxybacillus phage A403</name>
    <dbReference type="NCBI Taxonomy" id="2099336"/>
    <lineage>
        <taxon>Viruses</taxon>
        <taxon>Duplodnaviria</taxon>
        <taxon>Heunggongvirae</taxon>
        <taxon>Uroviricota</taxon>
        <taxon>Caudoviricetes</taxon>
        <taxon>Tandoganvirus</taxon>
        <taxon>Tandoganvirus A403</taxon>
    </lineage>
</organism>
<keyword evidence="1" id="KW-0175">Coiled coil</keyword>
<name>A0A2P1JTV4_9CAUD</name>
<sequence>MKFTIAGKEYELKFGLKFIRELDKVYTVNYEGLEFGMGVNMAFMNLQQFNPTALAEVIKAAVSHESSPPKMKQIEEAIEEYAEENDGLEQLFEDVLEELGKSKVTKATIERFKKLGAVNG</sequence>
<protein>
    <recommendedName>
        <fullName evidence="4">Tail assembly chaperone</fullName>
    </recommendedName>
</protein>
<dbReference type="Proteomes" id="UP000240948">
    <property type="component" value="Segment"/>
</dbReference>
<dbReference type="EMBL" id="MG969427">
    <property type="protein sequence ID" value="AVO22575.1"/>
    <property type="molecule type" value="Genomic_DNA"/>
</dbReference>
<dbReference type="KEGG" id="vg:55607736"/>
<dbReference type="InterPro" id="IPR024410">
    <property type="entry name" value="Phage_TAC_12"/>
</dbReference>
<proteinExistence type="predicted"/>
<reference evidence="2 3" key="1">
    <citation type="submission" date="2018-02" db="EMBL/GenBank/DDBJ databases">
        <title>Identification and Molecular Characterization of a Novel Bacteriophage isolated from Anoxybacillus caldiproteolyticus.</title>
        <authorList>
            <person name="Sahin E."/>
            <person name="Karaca B."/>
            <person name="Gursoy G.E."/>
            <person name="Coleri Cihan A."/>
        </authorList>
    </citation>
    <scope>NUCLEOTIDE SEQUENCE [LARGE SCALE GENOMIC DNA]</scope>
</reference>
<evidence type="ECO:0008006" key="4">
    <source>
        <dbReference type="Google" id="ProtNLM"/>
    </source>
</evidence>
<accession>A0A2P1JTV4</accession>